<keyword evidence="2" id="KW-1185">Reference proteome</keyword>
<dbReference type="AlphaFoldDB" id="A0A5N5SM46"/>
<evidence type="ECO:0000313" key="2">
    <source>
        <dbReference type="Proteomes" id="UP000326759"/>
    </source>
</evidence>
<gene>
    <name evidence="1" type="ORF">Anas_07102</name>
</gene>
<comment type="caution">
    <text evidence="1">The sequence shown here is derived from an EMBL/GenBank/DDBJ whole genome shotgun (WGS) entry which is preliminary data.</text>
</comment>
<dbReference type="EMBL" id="SEYY01022999">
    <property type="protein sequence ID" value="KAB7495141.1"/>
    <property type="molecule type" value="Genomic_DNA"/>
</dbReference>
<dbReference type="Proteomes" id="UP000326759">
    <property type="component" value="Unassembled WGS sequence"/>
</dbReference>
<protein>
    <submittedName>
        <fullName evidence="1">Uncharacterized protein</fullName>
    </submittedName>
</protein>
<name>A0A5N5SM46_9CRUS</name>
<sequence>MDLMSTAKRKTQMRNLNNYKKINQTNKNSLSNLGRKYQQGRTKLNRSKLSVRQIRINTQRCREILKVKMKRCIDAGPCYRINITCTSKNQYDLKIFFERIPVRKLNLRVV</sequence>
<organism evidence="1 2">
    <name type="scientific">Armadillidium nasatum</name>
    <dbReference type="NCBI Taxonomy" id="96803"/>
    <lineage>
        <taxon>Eukaryota</taxon>
        <taxon>Metazoa</taxon>
        <taxon>Ecdysozoa</taxon>
        <taxon>Arthropoda</taxon>
        <taxon>Crustacea</taxon>
        <taxon>Multicrustacea</taxon>
        <taxon>Malacostraca</taxon>
        <taxon>Eumalacostraca</taxon>
        <taxon>Peracarida</taxon>
        <taxon>Isopoda</taxon>
        <taxon>Oniscidea</taxon>
        <taxon>Crinocheta</taxon>
        <taxon>Armadillidiidae</taxon>
        <taxon>Armadillidium</taxon>
    </lineage>
</organism>
<evidence type="ECO:0000313" key="1">
    <source>
        <dbReference type="EMBL" id="KAB7495141.1"/>
    </source>
</evidence>
<proteinExistence type="predicted"/>
<accession>A0A5N5SM46</accession>
<reference evidence="1 2" key="1">
    <citation type="journal article" date="2019" name="PLoS Biol.">
        <title>Sex chromosomes control vertical transmission of feminizing Wolbachia symbionts in an isopod.</title>
        <authorList>
            <person name="Becking T."/>
            <person name="Chebbi M.A."/>
            <person name="Giraud I."/>
            <person name="Moumen B."/>
            <person name="Laverre T."/>
            <person name="Caubet Y."/>
            <person name="Peccoud J."/>
            <person name="Gilbert C."/>
            <person name="Cordaux R."/>
        </authorList>
    </citation>
    <scope>NUCLEOTIDE SEQUENCE [LARGE SCALE GENOMIC DNA]</scope>
    <source>
        <strain evidence="1">ANa2</strain>
        <tissue evidence="1">Whole body excluding digestive tract and cuticle</tissue>
    </source>
</reference>